<keyword evidence="7" id="KW-1185">Reference proteome</keyword>
<dbReference type="Gene3D" id="2.60.120.200">
    <property type="match status" value="1"/>
</dbReference>
<accession>A0ABY4BYP6</accession>
<dbReference type="InterPro" id="IPR013320">
    <property type="entry name" value="ConA-like_dom_sf"/>
</dbReference>
<feature type="domain" description="Non-reducing end beta-L-arabinofuranosidase-like GH127 catalytic" evidence="1">
    <location>
        <begin position="372"/>
        <end position="781"/>
    </location>
</feature>
<evidence type="ECO:0000259" key="5">
    <source>
        <dbReference type="Pfam" id="PF20736"/>
    </source>
</evidence>
<feature type="domain" description="Cadherin-like beta-sandwich-like" evidence="2">
    <location>
        <begin position="1192"/>
        <end position="1282"/>
    </location>
</feature>
<gene>
    <name evidence="6" type="ORF">MTO99_17975</name>
</gene>
<dbReference type="Proteomes" id="UP000832097">
    <property type="component" value="Chromosome"/>
</dbReference>
<dbReference type="SUPFAM" id="SSF49899">
    <property type="entry name" value="Concanavalin A-like lectins/glucanases"/>
    <property type="match status" value="1"/>
</dbReference>
<evidence type="ECO:0000259" key="1">
    <source>
        <dbReference type="Pfam" id="PF07944"/>
    </source>
</evidence>
<dbReference type="InterPro" id="IPR049046">
    <property type="entry name" value="Beta-AFase-like_GH127_middle"/>
</dbReference>
<dbReference type="Pfam" id="PF20620">
    <property type="entry name" value="DUF6805"/>
    <property type="match status" value="1"/>
</dbReference>
<dbReference type="PANTHER" id="PTHR31151">
    <property type="entry name" value="PROLINE-TRNA LIGASE (DUF1680)"/>
    <property type="match status" value="1"/>
</dbReference>
<dbReference type="Pfam" id="PF13385">
    <property type="entry name" value="Laminin_G_3"/>
    <property type="match status" value="1"/>
</dbReference>
<dbReference type="InterPro" id="IPR012878">
    <property type="entry name" value="Beta-AFase-like_GH127_cat"/>
</dbReference>
<evidence type="ECO:0000259" key="2">
    <source>
        <dbReference type="Pfam" id="PF12733"/>
    </source>
</evidence>
<dbReference type="RefSeq" id="WP_243555548.1">
    <property type="nucleotide sequence ID" value="NZ_CP094528.1"/>
</dbReference>
<dbReference type="Pfam" id="PF12733">
    <property type="entry name" value="Cadherin-like"/>
    <property type="match status" value="1"/>
</dbReference>
<feature type="domain" description="Glycoside hydrolase GH146 substrate-binding" evidence="4">
    <location>
        <begin position="1049"/>
        <end position="1146"/>
    </location>
</feature>
<dbReference type="Pfam" id="PF20578">
    <property type="entry name" value="aBig_2"/>
    <property type="match status" value="1"/>
</dbReference>
<evidence type="ECO:0000259" key="4">
    <source>
        <dbReference type="Pfam" id="PF20620"/>
    </source>
</evidence>
<feature type="domain" description="Non-reducing end beta-L-arabinofuranosidase-like GH127 middle" evidence="5">
    <location>
        <begin position="791"/>
        <end position="887"/>
    </location>
</feature>
<evidence type="ECO:0000313" key="7">
    <source>
        <dbReference type="Proteomes" id="UP000832097"/>
    </source>
</evidence>
<evidence type="ECO:0000259" key="3">
    <source>
        <dbReference type="Pfam" id="PF20578"/>
    </source>
</evidence>
<evidence type="ECO:0000313" key="6">
    <source>
        <dbReference type="EMBL" id="UOE44019.1"/>
    </source>
</evidence>
<keyword evidence="6" id="KW-0378">Hydrolase</keyword>
<proteinExistence type="predicted"/>
<protein>
    <submittedName>
        <fullName evidence="6">Glycoside hydrolase family 127 protein</fullName>
    </submittedName>
</protein>
<dbReference type="InterPro" id="IPR025883">
    <property type="entry name" value="Cadherin-like_domain"/>
</dbReference>
<reference evidence="6 7" key="1">
    <citation type="submission" date="2022-03" db="EMBL/GenBank/DDBJ databases">
        <title>Mucilaginibacter sp. isolated from the gut of Protaetia brevitarsis seulensis larvae.</title>
        <authorList>
            <person name="Won M."/>
            <person name="Kim S.-J."/>
            <person name="Kwon S.-W."/>
        </authorList>
    </citation>
    <scope>NUCLEOTIDE SEQUENCE [LARGE SCALE GENOMIC DNA]</scope>
    <source>
        <strain evidence="6 7">CFWR-12</strain>
    </source>
</reference>
<dbReference type="Pfam" id="PF07944">
    <property type="entry name" value="Beta-AFase-like_GH127_cat"/>
    <property type="match status" value="1"/>
</dbReference>
<dbReference type="EMBL" id="CP094528">
    <property type="protein sequence ID" value="UOE44019.1"/>
    <property type="molecule type" value="Genomic_DNA"/>
</dbReference>
<dbReference type="PANTHER" id="PTHR31151:SF0">
    <property type="entry name" value="PROLINE-TRNA LIGASE (DUF1680)"/>
    <property type="match status" value="1"/>
</dbReference>
<dbReference type="InterPro" id="IPR046544">
    <property type="entry name" value="GH146_SB_dom"/>
</dbReference>
<dbReference type="InterPro" id="IPR046780">
    <property type="entry name" value="aBig_2"/>
</dbReference>
<dbReference type="Pfam" id="PF20736">
    <property type="entry name" value="Glyco_hydro127M"/>
    <property type="match status" value="1"/>
</dbReference>
<feature type="domain" description="Atrophied bacterial Ig" evidence="3">
    <location>
        <begin position="294"/>
        <end position="359"/>
    </location>
</feature>
<dbReference type="GO" id="GO:0016787">
    <property type="term" value="F:hydrolase activity"/>
    <property type="evidence" value="ECO:0007669"/>
    <property type="project" value="UniProtKB-KW"/>
</dbReference>
<sequence length="1376" mass="147699">MNPTTSASPRTRAIRAISSVTVGLFLATAAATIAYAESALSVGPPVLDLGFEGDVTDSSEFAHPVQLKSPNGGVPSAAFVDGVVDGSSAIKLSGSTYLDLGSSETLLPQSLSLSFWLHPDTAMSGEEIITWNKTAYNSDGFYVSSESDTSPLAVSIGPSTGQPYKVAAQGLTRSQFFPVGQWTHVVITFDATSKAVLIYRNGVRVQTNVAYPVGETASGVIDAGAAVPKTIGYNGPNYNGAFLHTTLDEYALYAGAADVHDVAALYEAGGGTIDKEQIARDDAGDLNVPESTLVSLALQTTGSRGSDITWSSSDPSVIEADGTVHLPEEGADDVTVTLTATVRYAGGPATTRDFAVVVNAPTETLSDSGLEVLLSDDYLANGMAKEHEYLLSLSSDKFLYWFYRTAGLTPPTTSGYGGWENGSSNQNFRGHAFGHYISALSMSYAAATDPQTKQDLLAQIDAAVSGLEEVQASYDGTAQEGYLAPFRPSALDAVEGRGTSDDPVIVPYYNLHKVLAGLLDVVRYAPEALGERALTVAESWGEYLYGRMSTLQHKAQMRGTEYGGMNEALYELFDLTGNPHVKVAAEAFDDIRLFQRLAAGEDFLSGNHANTMIPKIIGALKRYTVFTQNPDHAAMLTATEQQELGMYLTAAQNFWRIVTEHHSYATGANSQSEHFHGPDTLYQYATQMGEVGNPQTAETCNVYNMLKLSRELFKLTRDVKYADFYETAYINDILSSQNPDTGMTTYFQAMAPGYTKLYSMPFTDFWCCTGSGMENFSKLGDSIYFTGSRSVWVNMFFSSSFSYGRANLKVTQSADMPNSDTVTFDIAAADGGSVASDAELRLRVPEWIGGAPTVTVNGSEIDPEIVEGYVMLTGLEAGDRVTYRMPMRVVAIATPDNPDFVAFKYGPMLLSAGVGTKNLSAYTPVGIGVRVPRLDPDALSTLVVARGTSADWIGAVETHLQRIEDSADGQVQFEVHGTSNADGTLFTPHYLRHDERYALYVTVESPDSPAAQQRILDAKLETRVSEMYIDSLTTFDNNNFEAEKNKKSSGNSTVGTFNGRQYRDASDTGWFSWDLEVDPEALPNHLAVTYYSGDNGRTFDLYVNDVKLKTERITNAAGAGRFYQQVDRIPDEHITGPNVRHKVDALGNEVRDEHGDPIPVVTVRFQATGGFAGGVFGIATSRPQEYDTTSTLKALTFTGGTLDHAFEPSRTEYVLTVPEGTEAVSFDADPVKASGLVKVGDILIDDTKPREVPLAGGEDTVLTIDSFAQDHTSKTSYTVTIREGEASAPTLEATVTTRCVAGKEVLVTTVRNVSDEPVIATVETSYGAKANMSIAAGAAASQSFTTRRASIPAGEVTVTPDAGEAVTVQYAAASCG</sequence>
<organism evidence="6 7">
    <name type="scientific">Agromyces larvae</name>
    <dbReference type="NCBI Taxonomy" id="2929802"/>
    <lineage>
        <taxon>Bacteria</taxon>
        <taxon>Bacillati</taxon>
        <taxon>Actinomycetota</taxon>
        <taxon>Actinomycetes</taxon>
        <taxon>Micrococcales</taxon>
        <taxon>Microbacteriaceae</taxon>
        <taxon>Agromyces</taxon>
    </lineage>
</organism>
<name>A0ABY4BYP6_9MICO</name>